<dbReference type="PANTHER" id="PTHR46006:SF6">
    <property type="entry name" value="INTERSECTIN-2 ISOFORM X1"/>
    <property type="match status" value="1"/>
</dbReference>
<dbReference type="GO" id="GO:0005737">
    <property type="term" value="C:cytoplasm"/>
    <property type="evidence" value="ECO:0007669"/>
    <property type="project" value="UniProtKB-SubCell"/>
</dbReference>
<comment type="subcellular location">
    <subcellularLocation>
        <location evidence="1">Cytoplasm</location>
    </subcellularLocation>
</comment>
<feature type="non-terminal residue" evidence="5">
    <location>
        <position position="1"/>
    </location>
</feature>
<name>A0A9W7XD28_9FUNG</name>
<evidence type="ECO:0000256" key="3">
    <source>
        <dbReference type="SAM" id="MobiDB-lite"/>
    </source>
</evidence>
<accession>A0A9W7XD28</accession>
<dbReference type="CDD" id="cd00160">
    <property type="entry name" value="RhoGEF"/>
    <property type="match status" value="1"/>
</dbReference>
<feature type="compositionally biased region" description="Low complexity" evidence="3">
    <location>
        <begin position="949"/>
        <end position="962"/>
    </location>
</feature>
<dbReference type="EMBL" id="JANBOH010000526">
    <property type="protein sequence ID" value="KAJ1641981.1"/>
    <property type="molecule type" value="Genomic_DNA"/>
</dbReference>
<dbReference type="Pfam" id="PF00621">
    <property type="entry name" value="RhoGEF"/>
    <property type="match status" value="1"/>
</dbReference>
<protein>
    <recommendedName>
        <fullName evidence="4">DH domain-containing protein</fullName>
    </recommendedName>
</protein>
<feature type="compositionally biased region" description="Low complexity" evidence="3">
    <location>
        <begin position="758"/>
        <end position="776"/>
    </location>
</feature>
<feature type="region of interest" description="Disordered" evidence="3">
    <location>
        <begin position="1"/>
        <end position="44"/>
    </location>
</feature>
<dbReference type="PROSITE" id="PS50010">
    <property type="entry name" value="DH_2"/>
    <property type="match status" value="1"/>
</dbReference>
<dbReference type="Gene3D" id="1.20.900.10">
    <property type="entry name" value="Dbl homology (DH) domain"/>
    <property type="match status" value="1"/>
</dbReference>
<comment type="caution">
    <text evidence="5">The sequence shown here is derived from an EMBL/GenBank/DDBJ whole genome shotgun (WGS) entry which is preliminary data.</text>
</comment>
<dbReference type="Proteomes" id="UP001145021">
    <property type="component" value="Unassembled WGS sequence"/>
</dbReference>
<sequence length="1062" mass="116277">QQQQQAPNMRSSAASSNNITHSAVSSTQQPSNATRPSVEVRHEGLANSPAKARMLWREGFTPQEIESSSMNEKEVKRQEVIFEIIHTEADYVRDLRIVVDILLSPMRNLRILPMENIDLIFGNIQEILQLHEEINMAFMERQRKQYPVLWDICDVLLPFVSQFRVYARYICNQDKALRLVEELKQSSNHFAVFHKERQKRPECRNLPIESFLTLPFQRLLKYPLLIHTLLKSTEEWSQQFANGRLVADQIDAWIKKIQDARTKLDSFACIDALSRCIPGIEWAPLLQNEHRLIHCGPVRTADPQPAAIGGGGGAVQSDEPSTMWLFDSFVVVARPEPASSGPMSILPRTSFSSGRSADVHDHHRAAHGSGGSGGSGSYGNGNGYGNGGGGGGGGPGMPIPDTRYRLVFGPCQLVEVLQIAQCRGSPAALLHSVPAQGYGAMRQQSSIVVRFDSKSEYTMWKGKLDDHVRHTLRQSPSLSADILADAIARAKIVDEGPVAQCIGQVRSPPSSGMPTANPSAMASVSDIPTISVREVYVQFPVTRQKGKLRRGWDFLCSKTEDITGQGIKRQLKKYGGGGGKRRATDLQPQQIARRRFSRSRSRGLSKPSPVSAPKTVQPLVEKSPISFMLQQPSSSSITPSSHIEQLEHIEHTVPPASISYVHIHRSLGPSADNGANAMPISPTTASLTVMPSRRSRNQTLPNLGIYGSQMPYEGKMSTATVATTQSNISSNFAGSRDSMVLRAYSNYSSRRTDDPKTSSSNSLSLASQQQQQQHNLSRLEVGSATLTYSNSDAASGLLSAGTTSTGKTFSNLPRSAQPMGGMHGDDIEMSDSDISFSETSSAFPEHMAGRSGSTLFALQPSDSMHSLNQQHQQQQQQQIASQSLPHMQYTASLDSRPKPLPIPPRNRISRVAAGSRKPAPVFEVGSAKLTYGEKPKADGTPPKPRHLQISSSRNGSHGSSIRTWSSKAHELVSSMPGFQSDHWHANSTLARHPPMRSWQSIDADDPSSANSTDSFCIVNHEPQTPVPRLSTSVPRRQSIDRADLRIRSSDLSGRVVGSSYEA</sequence>
<dbReference type="InterPro" id="IPR035899">
    <property type="entry name" value="DBL_dom_sf"/>
</dbReference>
<evidence type="ECO:0000256" key="1">
    <source>
        <dbReference type="ARBA" id="ARBA00004496"/>
    </source>
</evidence>
<dbReference type="GO" id="GO:0035025">
    <property type="term" value="P:positive regulation of Rho protein signal transduction"/>
    <property type="evidence" value="ECO:0007669"/>
    <property type="project" value="TreeGrafter"/>
</dbReference>
<dbReference type="SUPFAM" id="SSF48065">
    <property type="entry name" value="DBL homology domain (DH-domain)"/>
    <property type="match status" value="1"/>
</dbReference>
<evidence type="ECO:0000313" key="5">
    <source>
        <dbReference type="EMBL" id="KAJ1641981.1"/>
    </source>
</evidence>
<dbReference type="GO" id="GO:0005085">
    <property type="term" value="F:guanyl-nucleotide exchange factor activity"/>
    <property type="evidence" value="ECO:0007669"/>
    <property type="project" value="InterPro"/>
</dbReference>
<evidence type="ECO:0000259" key="4">
    <source>
        <dbReference type="PROSITE" id="PS50010"/>
    </source>
</evidence>
<feature type="region of interest" description="Disordered" evidence="3">
    <location>
        <begin position="570"/>
        <end position="617"/>
    </location>
</feature>
<evidence type="ECO:0000313" key="6">
    <source>
        <dbReference type="Proteomes" id="UP001145021"/>
    </source>
</evidence>
<dbReference type="InterPro" id="IPR051480">
    <property type="entry name" value="Endocytic_GEF_Adapter"/>
</dbReference>
<feature type="region of interest" description="Disordered" evidence="3">
    <location>
        <begin position="747"/>
        <end position="777"/>
    </location>
</feature>
<gene>
    <name evidence="5" type="ORF">LPJ64_006122</name>
</gene>
<evidence type="ECO:0000256" key="2">
    <source>
        <dbReference type="ARBA" id="ARBA00022490"/>
    </source>
</evidence>
<dbReference type="PANTHER" id="PTHR46006">
    <property type="entry name" value="RHO GUANINE NUCLEOTIDE EXCHANGE FACTOR AT 64C, ISOFORM A"/>
    <property type="match status" value="1"/>
</dbReference>
<feature type="region of interest" description="Disordered" evidence="3">
    <location>
        <begin position="997"/>
        <end position="1048"/>
    </location>
</feature>
<reference evidence="5" key="1">
    <citation type="submission" date="2022-07" db="EMBL/GenBank/DDBJ databases">
        <title>Phylogenomic reconstructions and comparative analyses of Kickxellomycotina fungi.</title>
        <authorList>
            <person name="Reynolds N.K."/>
            <person name="Stajich J.E."/>
            <person name="Barry K."/>
            <person name="Grigoriev I.V."/>
            <person name="Crous P."/>
            <person name="Smith M.E."/>
        </authorList>
    </citation>
    <scope>NUCLEOTIDE SEQUENCE</scope>
    <source>
        <strain evidence="5">NBRC 105413</strain>
    </source>
</reference>
<keyword evidence="2" id="KW-0963">Cytoplasm</keyword>
<organism evidence="5 6">
    <name type="scientific">Coemansia asiatica</name>
    <dbReference type="NCBI Taxonomy" id="1052880"/>
    <lineage>
        <taxon>Eukaryota</taxon>
        <taxon>Fungi</taxon>
        <taxon>Fungi incertae sedis</taxon>
        <taxon>Zoopagomycota</taxon>
        <taxon>Kickxellomycotina</taxon>
        <taxon>Kickxellomycetes</taxon>
        <taxon>Kickxellales</taxon>
        <taxon>Kickxellaceae</taxon>
        <taxon>Coemansia</taxon>
    </lineage>
</organism>
<feature type="region of interest" description="Disordered" evidence="3">
    <location>
        <begin position="337"/>
        <end position="377"/>
    </location>
</feature>
<keyword evidence="6" id="KW-1185">Reference proteome</keyword>
<feature type="compositionally biased region" description="Gly residues" evidence="3">
    <location>
        <begin position="368"/>
        <end position="377"/>
    </location>
</feature>
<feature type="region of interest" description="Disordered" evidence="3">
    <location>
        <begin position="892"/>
        <end position="964"/>
    </location>
</feature>
<dbReference type="InterPro" id="IPR000219">
    <property type="entry name" value="DH_dom"/>
</dbReference>
<feature type="compositionally biased region" description="Polar residues" evidence="3">
    <location>
        <begin position="1"/>
        <end position="35"/>
    </location>
</feature>
<feature type="domain" description="DH" evidence="4">
    <location>
        <begin position="76"/>
        <end position="260"/>
    </location>
</feature>
<feature type="compositionally biased region" description="Basic and acidic residues" evidence="3">
    <location>
        <begin position="1037"/>
        <end position="1048"/>
    </location>
</feature>
<proteinExistence type="predicted"/>
<dbReference type="AlphaFoldDB" id="A0A9W7XD28"/>
<feature type="compositionally biased region" description="Basic residues" evidence="3">
    <location>
        <begin position="592"/>
        <end position="603"/>
    </location>
</feature>
<dbReference type="SMART" id="SM00325">
    <property type="entry name" value="RhoGEF"/>
    <property type="match status" value="1"/>
</dbReference>